<dbReference type="GO" id="GO:0016791">
    <property type="term" value="F:phosphatase activity"/>
    <property type="evidence" value="ECO:0007669"/>
    <property type="project" value="TreeGrafter"/>
</dbReference>
<dbReference type="GeneID" id="89599736"/>
<dbReference type="PROSITE" id="PS01229">
    <property type="entry name" value="COF_2"/>
    <property type="match status" value="1"/>
</dbReference>
<dbReference type="SFLD" id="SFLDS00003">
    <property type="entry name" value="Haloacid_Dehalogenase"/>
    <property type="match status" value="1"/>
</dbReference>
<organism evidence="1 2">
    <name type="scientific">Ligilactobacillus saerimneri</name>
    <dbReference type="NCBI Taxonomy" id="228229"/>
    <lineage>
        <taxon>Bacteria</taxon>
        <taxon>Bacillati</taxon>
        <taxon>Bacillota</taxon>
        <taxon>Bacilli</taxon>
        <taxon>Lactobacillales</taxon>
        <taxon>Lactobacillaceae</taxon>
        <taxon>Ligilactobacillus</taxon>
    </lineage>
</organism>
<sequence>MAQIKLVASDIDGTLLNSDKKISYRTIETVEKLKQMGVHVVLCSGRPVSGVMPHLKKLGLTDHDNYVITFNGAKSSNVTNTKVIKTHPLGYDDFVKFHDLAQKLGFGMQVVTLKSEIFTTSANISKYTVRDAFNTNMQIKYRPADLISPDIEIAKIMFVDDPTRISKLGGQLPKEILTDYYAVRTGSWSFEFMNKDASKGNALMDLCEYLGIDPAETMAIGDQNNDLTMLEKAGIGVAMANGNDLVKKTADVLTPSNDDDGVAQAMERYILK</sequence>
<dbReference type="NCBIfam" id="TIGR00099">
    <property type="entry name" value="Cof-subfamily"/>
    <property type="match status" value="1"/>
</dbReference>
<dbReference type="Pfam" id="PF08282">
    <property type="entry name" value="Hydrolase_3"/>
    <property type="match status" value="1"/>
</dbReference>
<accession>A0A7H9EJY5</accession>
<dbReference type="PANTHER" id="PTHR10000">
    <property type="entry name" value="PHOSPHOSERINE PHOSPHATASE"/>
    <property type="match status" value="1"/>
</dbReference>
<dbReference type="RefSeq" id="WP_009554376.1">
    <property type="nucleotide sequence ID" value="NZ_CALVCX010000020.1"/>
</dbReference>
<dbReference type="InterPro" id="IPR023214">
    <property type="entry name" value="HAD_sf"/>
</dbReference>
<dbReference type="NCBIfam" id="TIGR01484">
    <property type="entry name" value="HAD-SF-IIB"/>
    <property type="match status" value="1"/>
</dbReference>
<dbReference type="PANTHER" id="PTHR10000:SF8">
    <property type="entry name" value="HAD SUPERFAMILY HYDROLASE-LIKE, TYPE 3"/>
    <property type="match status" value="1"/>
</dbReference>
<dbReference type="GO" id="GO:0000287">
    <property type="term" value="F:magnesium ion binding"/>
    <property type="evidence" value="ECO:0007669"/>
    <property type="project" value="TreeGrafter"/>
</dbReference>
<dbReference type="Gene3D" id="3.40.50.1000">
    <property type="entry name" value="HAD superfamily/HAD-like"/>
    <property type="match status" value="1"/>
</dbReference>
<dbReference type="SFLD" id="SFLDG01140">
    <property type="entry name" value="C2.B:_Phosphomannomutase_and_P"/>
    <property type="match status" value="1"/>
</dbReference>
<evidence type="ECO:0000313" key="1">
    <source>
        <dbReference type="EMBL" id="QLL77966.1"/>
    </source>
</evidence>
<dbReference type="InterPro" id="IPR006379">
    <property type="entry name" value="HAD-SF_hydro_IIB"/>
</dbReference>
<name>A0A7H9EJY5_9LACO</name>
<evidence type="ECO:0000313" key="2">
    <source>
        <dbReference type="Proteomes" id="UP000510886"/>
    </source>
</evidence>
<proteinExistence type="predicted"/>
<dbReference type="GO" id="GO:0005829">
    <property type="term" value="C:cytosol"/>
    <property type="evidence" value="ECO:0007669"/>
    <property type="project" value="TreeGrafter"/>
</dbReference>
<dbReference type="PRINTS" id="PR00119">
    <property type="entry name" value="CATATPASE"/>
</dbReference>
<keyword evidence="1" id="KW-0378">Hydrolase</keyword>
<dbReference type="InterPro" id="IPR000150">
    <property type="entry name" value="Cof"/>
</dbReference>
<dbReference type="EMBL" id="CP047418">
    <property type="protein sequence ID" value="QLL77966.1"/>
    <property type="molecule type" value="Genomic_DNA"/>
</dbReference>
<gene>
    <name evidence="1" type="ORF">GTO87_04685</name>
</gene>
<protein>
    <submittedName>
        <fullName evidence="1">Cof-type HAD-IIB family hydrolase</fullName>
    </submittedName>
</protein>
<dbReference type="SFLD" id="SFLDG01144">
    <property type="entry name" value="C2.B.4:_PGP_Like"/>
    <property type="match status" value="1"/>
</dbReference>
<dbReference type="CDD" id="cd07516">
    <property type="entry name" value="HAD_Pase"/>
    <property type="match status" value="1"/>
</dbReference>
<dbReference type="KEGG" id="lsw:GTO87_04685"/>
<reference evidence="1 2" key="1">
    <citation type="submission" date="2020-01" db="EMBL/GenBank/DDBJ databases">
        <title>Complete and circular genome sequences of six lactobacillus isolates from horses.</title>
        <authorList>
            <person name="Hassan H.M."/>
        </authorList>
    </citation>
    <scope>NUCLEOTIDE SEQUENCE [LARGE SCALE GENOMIC DNA]</scope>
    <source>
        <strain evidence="1 2">1A</strain>
    </source>
</reference>
<dbReference type="AlphaFoldDB" id="A0A7H9EJY5"/>
<dbReference type="Gene3D" id="3.30.1240.10">
    <property type="match status" value="1"/>
</dbReference>
<dbReference type="SUPFAM" id="SSF56784">
    <property type="entry name" value="HAD-like"/>
    <property type="match status" value="1"/>
</dbReference>
<dbReference type="Proteomes" id="UP000510886">
    <property type="component" value="Chromosome"/>
</dbReference>
<dbReference type="PROSITE" id="PS01228">
    <property type="entry name" value="COF_1"/>
    <property type="match status" value="1"/>
</dbReference>
<dbReference type="InterPro" id="IPR036412">
    <property type="entry name" value="HAD-like_sf"/>
</dbReference>